<reference evidence="1 2" key="1">
    <citation type="submission" date="2018-01" db="EMBL/GenBank/DDBJ databases">
        <title>Complete genome sequence of Bacteriovorax stolpii DSM12778.</title>
        <authorList>
            <person name="Tang B."/>
            <person name="Chang J."/>
        </authorList>
    </citation>
    <scope>NUCLEOTIDE SEQUENCE [LARGE SCALE GENOMIC DNA]</scope>
    <source>
        <strain evidence="1 2">DSM 12778</strain>
    </source>
</reference>
<keyword evidence="2" id="KW-1185">Reference proteome</keyword>
<gene>
    <name evidence="1" type="ORF">C0V70_10595</name>
</gene>
<evidence type="ECO:0000313" key="1">
    <source>
        <dbReference type="EMBL" id="AUN98545.1"/>
    </source>
</evidence>
<accession>A0A2K9NTX9</accession>
<dbReference type="OrthoDB" id="5294428at2"/>
<dbReference type="AlphaFoldDB" id="A0A2K9NTX9"/>
<sequence>MKKIIISTVVCFTLLFSSVSQAALDPKLKMLGTMAGYGVVGGALLGTATMAFGANGRAIAKGASLGLYAGLIFGGYIILNYEMKKRGYGQETKENYYPDSSGEYEDPQGNLSFQFDEFRLAQVENKKDPKVDPSFSWNFLSYEF</sequence>
<organism evidence="1 2">
    <name type="scientific">Bacteriovorax stolpii</name>
    <name type="common">Bdellovibrio stolpii</name>
    <dbReference type="NCBI Taxonomy" id="960"/>
    <lineage>
        <taxon>Bacteria</taxon>
        <taxon>Pseudomonadati</taxon>
        <taxon>Bdellovibrionota</taxon>
        <taxon>Bacteriovoracia</taxon>
        <taxon>Bacteriovoracales</taxon>
        <taxon>Bacteriovoracaceae</taxon>
        <taxon>Bacteriovorax</taxon>
    </lineage>
</organism>
<dbReference type="EMBL" id="CP025704">
    <property type="protein sequence ID" value="AUN98545.1"/>
    <property type="molecule type" value="Genomic_DNA"/>
</dbReference>
<name>A0A2K9NTX9_BACTC</name>
<dbReference type="Proteomes" id="UP000235584">
    <property type="component" value="Chromosome"/>
</dbReference>
<proteinExistence type="predicted"/>
<dbReference type="RefSeq" id="WP_102243836.1">
    <property type="nucleotide sequence ID" value="NZ_CP025704.1"/>
</dbReference>
<evidence type="ECO:0000313" key="2">
    <source>
        <dbReference type="Proteomes" id="UP000235584"/>
    </source>
</evidence>
<dbReference type="KEGG" id="bsto:C0V70_10595"/>
<protein>
    <submittedName>
        <fullName evidence="1">Uncharacterized protein</fullName>
    </submittedName>
</protein>